<proteinExistence type="predicted"/>
<dbReference type="EMBL" id="CP078142">
    <property type="protein sequence ID" value="QXN83720.1"/>
    <property type="molecule type" value="Genomic_DNA"/>
</dbReference>
<dbReference type="AlphaFoldDB" id="A0A8F5N1V4"/>
<evidence type="ECO:0000313" key="1">
    <source>
        <dbReference type="EMBL" id="QXN83720.1"/>
    </source>
</evidence>
<protein>
    <submittedName>
        <fullName evidence="1">Uncharacterized protein</fullName>
    </submittedName>
</protein>
<sequence>MTETTYPLDVAAEMLECQQKKIITEWAKNTISVVMDFGDKPRGARAKMLIDADTQSDTREFFNRYSRYERRFSFLEELTPEQKKEMPI</sequence>
<gene>
    <name evidence="1" type="ORF">JMJ85_00590</name>
</gene>
<organism evidence="1">
    <name type="scientific">Salmonella diarizonae</name>
    <dbReference type="NCBI Taxonomy" id="59204"/>
    <lineage>
        <taxon>Bacteria</taxon>
        <taxon>Pseudomonadati</taxon>
        <taxon>Pseudomonadota</taxon>
        <taxon>Gammaproteobacteria</taxon>
        <taxon>Enterobacterales</taxon>
        <taxon>Enterobacteriaceae</taxon>
        <taxon>Salmonella</taxon>
    </lineage>
</organism>
<reference evidence="1" key="1">
    <citation type="submission" date="2021-07" db="EMBL/GenBank/DDBJ databases">
        <title>Whole-Genome Sequences of non-enterica strains of Salmonella enterica isolated from poultry houses.</title>
        <authorList>
            <person name="Lamas A."/>
            <person name="Regal P."/>
            <person name="Miranda J.M."/>
            <person name="Vazquez B."/>
            <person name="Cepeda A."/>
            <person name="Franco C.M."/>
        </authorList>
    </citation>
    <scope>NUCLEOTIDE SEQUENCE</scope>
    <source>
        <strain evidence="1">LHICA_D1</strain>
    </source>
</reference>
<accession>A0A8F5N1V4</accession>
<name>A0A8F5N1V4_SALDZ</name>